<dbReference type="PROSITE" id="PS50042">
    <property type="entry name" value="CNMP_BINDING_3"/>
    <property type="match status" value="1"/>
</dbReference>
<dbReference type="PANTHER" id="PTHR43080:SF2">
    <property type="entry name" value="CBS DOMAIN-CONTAINING PROTEIN"/>
    <property type="match status" value="1"/>
</dbReference>
<dbReference type="SUPFAM" id="SSF51206">
    <property type="entry name" value="cAMP-binding domain-like"/>
    <property type="match status" value="1"/>
</dbReference>
<dbReference type="CDD" id="cd05401">
    <property type="entry name" value="NT_GlnE_GlnD_like"/>
    <property type="match status" value="1"/>
</dbReference>
<dbReference type="InterPro" id="IPR018490">
    <property type="entry name" value="cNMP-bd_dom_sf"/>
</dbReference>
<dbReference type="Pfam" id="PF00571">
    <property type="entry name" value="CBS"/>
    <property type="match status" value="2"/>
</dbReference>
<dbReference type="Gene3D" id="3.10.580.10">
    <property type="entry name" value="CBS-domain"/>
    <property type="match status" value="1"/>
</dbReference>
<proteinExistence type="predicted"/>
<dbReference type="Pfam" id="PF10335">
    <property type="entry name" value="DUF294_C"/>
    <property type="match status" value="1"/>
</dbReference>
<dbReference type="PANTHER" id="PTHR43080">
    <property type="entry name" value="CBS DOMAIN-CONTAINING PROTEIN CBSX3, MITOCHONDRIAL"/>
    <property type="match status" value="1"/>
</dbReference>
<dbReference type="RefSeq" id="WP_342881072.1">
    <property type="nucleotide sequence ID" value="NZ_JBBMQS010000002.1"/>
</dbReference>
<dbReference type="EMBL" id="JBBMQS010000002">
    <property type="protein sequence ID" value="MEM5496717.1"/>
    <property type="molecule type" value="Genomic_DNA"/>
</dbReference>
<dbReference type="PROSITE" id="PS51371">
    <property type="entry name" value="CBS"/>
    <property type="match status" value="2"/>
</dbReference>
<evidence type="ECO:0000313" key="6">
    <source>
        <dbReference type="Proteomes" id="UP001461163"/>
    </source>
</evidence>
<dbReference type="Pfam" id="PF03445">
    <property type="entry name" value="DUF294"/>
    <property type="match status" value="1"/>
</dbReference>
<feature type="domain" description="CBS" evidence="4">
    <location>
        <begin position="230"/>
        <end position="286"/>
    </location>
</feature>
<dbReference type="SUPFAM" id="SSF54631">
    <property type="entry name" value="CBS-domain pair"/>
    <property type="match status" value="1"/>
</dbReference>
<dbReference type="CDD" id="cd00038">
    <property type="entry name" value="CAP_ED"/>
    <property type="match status" value="1"/>
</dbReference>
<organism evidence="5 6">
    <name type="scientific">Paraglaciecola mesophila</name>
    <dbReference type="NCBI Taxonomy" id="197222"/>
    <lineage>
        <taxon>Bacteria</taxon>
        <taxon>Pseudomonadati</taxon>
        <taxon>Pseudomonadota</taxon>
        <taxon>Gammaproteobacteria</taxon>
        <taxon>Alteromonadales</taxon>
        <taxon>Alteromonadaceae</taxon>
        <taxon>Paraglaciecola</taxon>
    </lineage>
</organism>
<dbReference type="InterPro" id="IPR014710">
    <property type="entry name" value="RmlC-like_jellyroll"/>
</dbReference>
<sequence length="628" mass="71490">MATEQVEVTDFLQRHKPFSDLAASELSHVASRVEIAYYKAGSPILTFGQDNTHWFVIRSGAVEVFRRDGELYNRLGEGNFFGELALMRNRPVRFPVVALEDTLVYLIDADTFNNLFDNDEQFADFVEVEDRSRLRESSPDKKDNNALLTVKVEKLIEQLPLILPPHTSVQDAALRMTEEGVSSLLISNEHVSDDASSDDEPVIGIVTDVDIRSRLVAHGLDLSTPVTDIMTTQLTIVQSNQYVFEAMMLMLKHKVTHLPVLRKSKPIGLISHQDILRYESQNSLFVVKSIFNAQNVDELAALKDEVQTCFSRMVDEDANSQMIGSAMAVIGRSFKQRLLELAEEEFGPPPIPYCFLALGSMARDEQLIVTDQDNALVLDNRFEPKLHDGYFNDLANFVCDGLDRCGYTYCKGGIMATNKKWRQPLKVWEQYFTQWIDKPTPETLLHSAIFFDLDGVWGKKVWADTLNRLIRKKAFKNSRFLACMARNALLRTPPLGFFKDFVMETDGRQTNSINMKRRGTAPIADLIRVHALSVGAEGRNSFSRLNGVIDAKILPPGRGVDLRDALEFIAMVRIRHQAFDLEMKRVPDNDIEPEYLSDFERKNLRDAFQILSDAQKYMKYRYQPGRNL</sequence>
<dbReference type="InterPro" id="IPR005105">
    <property type="entry name" value="GlnD_Uridyltrans_N"/>
</dbReference>
<dbReference type="Proteomes" id="UP001461163">
    <property type="component" value="Unassembled WGS sequence"/>
</dbReference>
<evidence type="ECO:0000259" key="4">
    <source>
        <dbReference type="PROSITE" id="PS51371"/>
    </source>
</evidence>
<dbReference type="CDD" id="cd04587">
    <property type="entry name" value="CBS_pair_CAP-ED_NT_Pol-beta-like_DUF294_assoc"/>
    <property type="match status" value="1"/>
</dbReference>
<evidence type="ECO:0000313" key="5">
    <source>
        <dbReference type="EMBL" id="MEM5496717.1"/>
    </source>
</evidence>
<dbReference type="SMART" id="SM00100">
    <property type="entry name" value="cNMP"/>
    <property type="match status" value="1"/>
</dbReference>
<evidence type="ECO:0000256" key="2">
    <source>
        <dbReference type="PROSITE-ProRule" id="PRU00703"/>
    </source>
</evidence>
<dbReference type="Gene3D" id="2.60.120.10">
    <property type="entry name" value="Jelly Rolls"/>
    <property type="match status" value="1"/>
</dbReference>
<dbReference type="InterPro" id="IPR051257">
    <property type="entry name" value="Diverse_CBS-Domain"/>
</dbReference>
<dbReference type="Pfam" id="PF00027">
    <property type="entry name" value="cNMP_binding"/>
    <property type="match status" value="1"/>
</dbReference>
<comment type="caution">
    <text evidence="5">The sequence shown here is derived from an EMBL/GenBank/DDBJ whole genome shotgun (WGS) entry which is preliminary data.</text>
</comment>
<reference evidence="5 6" key="1">
    <citation type="submission" date="2024-03" db="EMBL/GenBank/DDBJ databases">
        <title>Community enrichment and isolation of bacterial strains for fucoidan degradation.</title>
        <authorList>
            <person name="Sichert A."/>
        </authorList>
    </citation>
    <scope>NUCLEOTIDE SEQUENCE [LARGE SCALE GENOMIC DNA]</scope>
    <source>
        <strain evidence="5 6">AS12</strain>
    </source>
</reference>
<keyword evidence="1 2" id="KW-0129">CBS domain</keyword>
<name>A0ABU9SS50_9ALTE</name>
<dbReference type="SMART" id="SM00116">
    <property type="entry name" value="CBS"/>
    <property type="match status" value="2"/>
</dbReference>
<gene>
    <name evidence="5" type="ORF">WNY77_04845</name>
</gene>
<keyword evidence="6" id="KW-1185">Reference proteome</keyword>
<feature type="domain" description="Cyclic nucleotide-binding" evidence="3">
    <location>
        <begin position="17"/>
        <end position="116"/>
    </location>
</feature>
<accession>A0ABU9SS50</accession>
<dbReference type="InterPro" id="IPR000595">
    <property type="entry name" value="cNMP-bd_dom"/>
</dbReference>
<dbReference type="InterPro" id="IPR046342">
    <property type="entry name" value="CBS_dom_sf"/>
</dbReference>
<dbReference type="InterPro" id="IPR018821">
    <property type="entry name" value="DUF294_put_nucleoTrafse_sb-bd"/>
</dbReference>
<evidence type="ECO:0000259" key="3">
    <source>
        <dbReference type="PROSITE" id="PS50042"/>
    </source>
</evidence>
<protein>
    <submittedName>
        <fullName evidence="5">DUF294 nucleotidyltransferase-like domain-containing protein</fullName>
    </submittedName>
</protein>
<feature type="domain" description="CBS" evidence="4">
    <location>
        <begin position="156"/>
        <end position="222"/>
    </location>
</feature>
<dbReference type="InterPro" id="IPR000644">
    <property type="entry name" value="CBS_dom"/>
</dbReference>
<evidence type="ECO:0000256" key="1">
    <source>
        <dbReference type="ARBA" id="ARBA00023122"/>
    </source>
</evidence>